<protein>
    <submittedName>
        <fullName evidence="3">Uncharacterized protein</fullName>
    </submittedName>
</protein>
<keyword evidence="2" id="KW-1133">Transmembrane helix</keyword>
<sequence length="235" mass="24309">MDEPRHDELRALQRRAYGREPDLAPEEWTRLQALEAAAALPSGSAPREPVAAPGPIADARPMLPDPLLSGSAVPDGTADDPAASGAGPHRPASPRLRLLLLRAAALVAAALLGAGVTTWAAAPDDREVATLRLAPAEDLPGWGGSEDTLASEVFHGLRMVKRPSGEDGGSCLYVVPAEADASGIVYSGCSARSFPATAQLTVSPSLPAELRDAFGDGSGLRFVLEGETVHVSSDR</sequence>
<organism evidence="3 4">
    <name type="scientific">Rathayibacter rubneri</name>
    <dbReference type="NCBI Taxonomy" id="2950106"/>
    <lineage>
        <taxon>Bacteria</taxon>
        <taxon>Bacillati</taxon>
        <taxon>Actinomycetota</taxon>
        <taxon>Actinomycetes</taxon>
        <taxon>Micrococcales</taxon>
        <taxon>Microbacteriaceae</taxon>
        <taxon>Rathayibacter</taxon>
    </lineage>
</organism>
<keyword evidence="2" id="KW-0472">Membrane</keyword>
<evidence type="ECO:0000256" key="1">
    <source>
        <dbReference type="SAM" id="MobiDB-lite"/>
    </source>
</evidence>
<proteinExistence type="predicted"/>
<gene>
    <name evidence="3" type="ORF">NB037_14080</name>
</gene>
<feature type="region of interest" description="Disordered" evidence="1">
    <location>
        <begin position="39"/>
        <end position="91"/>
    </location>
</feature>
<evidence type="ECO:0000313" key="4">
    <source>
        <dbReference type="Proteomes" id="UP001155240"/>
    </source>
</evidence>
<evidence type="ECO:0000313" key="3">
    <source>
        <dbReference type="EMBL" id="MCM6763548.1"/>
    </source>
</evidence>
<comment type="caution">
    <text evidence="3">The sequence shown here is derived from an EMBL/GenBank/DDBJ whole genome shotgun (WGS) entry which is preliminary data.</text>
</comment>
<evidence type="ECO:0000256" key="2">
    <source>
        <dbReference type="SAM" id="Phobius"/>
    </source>
</evidence>
<keyword evidence="2" id="KW-0812">Transmembrane</keyword>
<dbReference type="RefSeq" id="WP_251946716.1">
    <property type="nucleotide sequence ID" value="NZ_JAMRYM010000069.1"/>
</dbReference>
<feature type="region of interest" description="Disordered" evidence="1">
    <location>
        <begin position="1"/>
        <end position="23"/>
    </location>
</feature>
<feature type="transmembrane region" description="Helical" evidence="2">
    <location>
        <begin position="99"/>
        <end position="122"/>
    </location>
</feature>
<accession>A0A9X2E162</accession>
<dbReference type="EMBL" id="JAMRYM010000069">
    <property type="protein sequence ID" value="MCM6763548.1"/>
    <property type="molecule type" value="Genomic_DNA"/>
</dbReference>
<dbReference type="Proteomes" id="UP001155240">
    <property type="component" value="Unassembled WGS sequence"/>
</dbReference>
<name>A0A9X2E162_9MICO</name>
<dbReference type="AlphaFoldDB" id="A0A9X2E162"/>
<reference evidence="3" key="1">
    <citation type="submission" date="2022-06" db="EMBL/GenBank/DDBJ databases">
        <title>Whole genome shotgun sequencing (WGS) of Rathayibacter sp. ZW T2_19, isolated from stored onions (Allium cepa).</title>
        <authorList>
            <person name="Stoll D.A."/>
            <person name="Huch M."/>
        </authorList>
    </citation>
    <scope>NUCLEOTIDE SEQUENCE</scope>
    <source>
        <strain evidence="3">ZW T2_19</strain>
    </source>
</reference>
<feature type="compositionally biased region" description="Basic and acidic residues" evidence="1">
    <location>
        <begin position="1"/>
        <end position="22"/>
    </location>
</feature>
<keyword evidence="4" id="KW-1185">Reference proteome</keyword>